<dbReference type="GO" id="GO:0006508">
    <property type="term" value="P:proteolysis"/>
    <property type="evidence" value="ECO:0007669"/>
    <property type="project" value="InterPro"/>
</dbReference>
<dbReference type="RefSeq" id="XP_034255271.1">
    <property type="nucleotide sequence ID" value="XM_034399380.1"/>
</dbReference>
<evidence type="ECO:0000256" key="6">
    <source>
        <dbReference type="ARBA" id="ARBA00024195"/>
    </source>
</evidence>
<feature type="domain" description="Peptidase S1" evidence="7">
    <location>
        <begin position="179"/>
        <end position="412"/>
    </location>
</feature>
<dbReference type="InterPro" id="IPR001254">
    <property type="entry name" value="Trypsin_dom"/>
</dbReference>
<evidence type="ECO:0000256" key="2">
    <source>
        <dbReference type="ARBA" id="ARBA00022525"/>
    </source>
</evidence>
<dbReference type="SUPFAM" id="SSF49854">
    <property type="entry name" value="Spermadhesin, CUB domain"/>
    <property type="match status" value="1"/>
</dbReference>
<dbReference type="GeneID" id="117653587"/>
<dbReference type="Gene3D" id="2.60.120.290">
    <property type="entry name" value="Spermadhesin, CUB domain"/>
    <property type="match status" value="1"/>
</dbReference>
<evidence type="ECO:0000313" key="8">
    <source>
        <dbReference type="Proteomes" id="UP000515158"/>
    </source>
</evidence>
<evidence type="ECO:0000256" key="1">
    <source>
        <dbReference type="ARBA" id="ARBA00004613"/>
    </source>
</evidence>
<dbReference type="Gene3D" id="2.40.10.10">
    <property type="entry name" value="Trypsin-like serine proteases"/>
    <property type="match status" value="1"/>
</dbReference>
<gene>
    <name evidence="9" type="primary">LOC117653587</name>
</gene>
<dbReference type="SMART" id="SM00020">
    <property type="entry name" value="Tryp_SPc"/>
    <property type="match status" value="1"/>
</dbReference>
<dbReference type="GO" id="GO:0005576">
    <property type="term" value="C:extracellular region"/>
    <property type="evidence" value="ECO:0007669"/>
    <property type="project" value="UniProtKB-SubCell"/>
</dbReference>
<dbReference type="KEGG" id="tpal:117653587"/>
<dbReference type="AlphaFoldDB" id="A0A6P9AIL7"/>
<proteinExistence type="inferred from homology"/>
<dbReference type="FunFam" id="2.40.10.10:FF:000054">
    <property type="entry name" value="Complement C1r subcomponent"/>
    <property type="match status" value="1"/>
</dbReference>
<dbReference type="PROSITE" id="PS50240">
    <property type="entry name" value="TRYPSIN_DOM"/>
    <property type="match status" value="1"/>
</dbReference>
<comment type="similarity">
    <text evidence="6">Belongs to the peptidase S1 family. CLIP subfamily.</text>
</comment>
<dbReference type="GO" id="GO:0004252">
    <property type="term" value="F:serine-type endopeptidase activity"/>
    <property type="evidence" value="ECO:0007669"/>
    <property type="project" value="InterPro"/>
</dbReference>
<dbReference type="Pfam" id="PF00089">
    <property type="entry name" value="Trypsin"/>
    <property type="match status" value="1"/>
</dbReference>
<dbReference type="SUPFAM" id="SSF50494">
    <property type="entry name" value="Trypsin-like serine proteases"/>
    <property type="match status" value="1"/>
</dbReference>
<keyword evidence="2" id="KW-0964">Secreted</keyword>
<dbReference type="InterPro" id="IPR051487">
    <property type="entry name" value="Ser/Thr_Proteases_Immune/Dev"/>
</dbReference>
<sequence length="420" mass="45472">MHYQKLEPGLRYLLLSPGWPAHYQAGESCQWIAEAPADQRVAFECDEFYLPGPASNEEESLRRQCQGSLGCSDALYASTSGAHINLDGMPYVGRDMVVSLSNVLNVELRSSYRPNAEGRFRCYVSATTDQQWNIRAKPTAATAATPALDAGQSIGSSPDNCTCGWRLDGTGSNQLAGRITNGVEVRPNEYPMMAALVDGNTVVCGAVLISSFHALTSAHCIRGTALDAVDLIVGEFDTSYDVEGSVQQRMKLASFTRHPSWSGDWKRANIAVARSRDEVRISLYTGPACVPINKSADNFLAPGESLIILGWGSSVYNGQTSTRLKLMTAPLVNPSECISKYGQLYDEHFCTGSQNSQSVCTGDPGGPLLWMSPKTHRLMVAGIIAYGDGCSGASIINTKVSSYMDWIKEVTQNSICYSKQ</sequence>
<dbReference type="PANTHER" id="PTHR24256">
    <property type="entry name" value="TRYPTASE-RELATED"/>
    <property type="match status" value="1"/>
</dbReference>
<dbReference type="InterPro" id="IPR043504">
    <property type="entry name" value="Peptidase_S1_PA_chymotrypsin"/>
</dbReference>
<evidence type="ECO:0000313" key="9">
    <source>
        <dbReference type="RefSeq" id="XP_034255271.1"/>
    </source>
</evidence>
<evidence type="ECO:0000256" key="5">
    <source>
        <dbReference type="ARBA" id="ARBA00023180"/>
    </source>
</evidence>
<dbReference type="InParanoid" id="A0A6P9AIL7"/>
<evidence type="ECO:0000256" key="4">
    <source>
        <dbReference type="ARBA" id="ARBA00023157"/>
    </source>
</evidence>
<dbReference type="InterPro" id="IPR035914">
    <property type="entry name" value="Sperma_CUB_dom_sf"/>
</dbReference>
<organism evidence="9">
    <name type="scientific">Thrips palmi</name>
    <name type="common">Melon thrips</name>
    <dbReference type="NCBI Taxonomy" id="161013"/>
    <lineage>
        <taxon>Eukaryota</taxon>
        <taxon>Metazoa</taxon>
        <taxon>Ecdysozoa</taxon>
        <taxon>Arthropoda</taxon>
        <taxon>Hexapoda</taxon>
        <taxon>Insecta</taxon>
        <taxon>Pterygota</taxon>
        <taxon>Neoptera</taxon>
        <taxon>Paraneoptera</taxon>
        <taxon>Thysanoptera</taxon>
        <taxon>Terebrantia</taxon>
        <taxon>Thripoidea</taxon>
        <taxon>Thripidae</taxon>
        <taxon>Thrips</taxon>
    </lineage>
</organism>
<comment type="subcellular location">
    <subcellularLocation>
        <location evidence="1">Secreted</location>
    </subcellularLocation>
</comment>
<dbReference type="InterPro" id="IPR009003">
    <property type="entry name" value="Peptidase_S1_PA"/>
</dbReference>
<dbReference type="Proteomes" id="UP000515158">
    <property type="component" value="Unplaced"/>
</dbReference>
<keyword evidence="4" id="KW-1015">Disulfide bond</keyword>
<reference evidence="9" key="1">
    <citation type="submission" date="2025-08" db="UniProtKB">
        <authorList>
            <consortium name="RefSeq"/>
        </authorList>
    </citation>
    <scope>IDENTIFICATION</scope>
    <source>
        <tissue evidence="9">Total insect</tissue>
    </source>
</reference>
<dbReference type="OrthoDB" id="6380398at2759"/>
<keyword evidence="5" id="KW-0325">Glycoprotein</keyword>
<name>A0A6P9AIL7_THRPL</name>
<accession>A0A6P9AIL7</accession>
<evidence type="ECO:0000259" key="7">
    <source>
        <dbReference type="PROSITE" id="PS50240"/>
    </source>
</evidence>
<evidence type="ECO:0000256" key="3">
    <source>
        <dbReference type="ARBA" id="ARBA00022729"/>
    </source>
</evidence>
<keyword evidence="8" id="KW-1185">Reference proteome</keyword>
<keyword evidence="3" id="KW-0732">Signal</keyword>
<protein>
    <submittedName>
        <fullName evidence="9">Venom serine protease-like isoform X1</fullName>
    </submittedName>
</protein>
<dbReference type="CDD" id="cd00190">
    <property type="entry name" value="Tryp_SPc"/>
    <property type="match status" value="1"/>
</dbReference>